<feature type="compositionally biased region" description="Polar residues" evidence="1">
    <location>
        <begin position="388"/>
        <end position="401"/>
    </location>
</feature>
<sequence>MEASPDSYDSARESPPEEATARPKGRLPMRPSSASLRPVDSEVRSEAAAPPPDLDEERGLEGLHMPSAPPSWGREGQEDHRALVRRWLSNLQALRSRLLLRLQRVEIPAELDVESFDETRQQLDEERQRLAKTVDSIERQNKRLFSAMMASRDDLERTALEEERRSKRLVDQLMQVQASKAQLAKQLRSLQEAKPDKQLQRELELVREASERFERERQKWQAMKEGDGGGRLHTLEKRLVELQNENATLKVKCDSLQFLETQQDRQARRETERLKGELRDGERQLDAEQQKREHLQKLYNETLEDLHRTQEGRSLEKHSLQELRDSERARLMDTVKRQEMDIEEQKRRNAELERRLSRIDEDTALQQESSQLAIQRLNANSRKPGPSARQTGGSSTTQWRG</sequence>
<feature type="compositionally biased region" description="Polar residues" evidence="1">
    <location>
        <begin position="364"/>
        <end position="381"/>
    </location>
</feature>
<accession>A0A0G4FJ79</accession>
<protein>
    <submittedName>
        <fullName evidence="2">Uncharacterized protein</fullName>
    </submittedName>
</protein>
<dbReference type="AlphaFoldDB" id="A0A0G4FJ79"/>
<name>A0A0G4FJ79_VITBC</name>
<organism evidence="2 3">
    <name type="scientific">Vitrella brassicaformis (strain CCMP3155)</name>
    <dbReference type="NCBI Taxonomy" id="1169540"/>
    <lineage>
        <taxon>Eukaryota</taxon>
        <taxon>Sar</taxon>
        <taxon>Alveolata</taxon>
        <taxon>Colpodellida</taxon>
        <taxon>Vitrellaceae</taxon>
        <taxon>Vitrella</taxon>
    </lineage>
</organism>
<gene>
    <name evidence="2" type="ORF">Vbra_15591</name>
</gene>
<dbReference type="Proteomes" id="UP000041254">
    <property type="component" value="Unassembled WGS sequence"/>
</dbReference>
<proteinExistence type="predicted"/>
<feature type="region of interest" description="Disordered" evidence="1">
    <location>
        <begin position="1"/>
        <end position="77"/>
    </location>
</feature>
<evidence type="ECO:0000313" key="2">
    <source>
        <dbReference type="EMBL" id="CEM13787.1"/>
    </source>
</evidence>
<feature type="compositionally biased region" description="Basic and acidic residues" evidence="1">
    <location>
        <begin position="9"/>
        <end position="21"/>
    </location>
</feature>
<reference evidence="2 3" key="1">
    <citation type="submission" date="2014-11" db="EMBL/GenBank/DDBJ databases">
        <authorList>
            <person name="Zhu J."/>
            <person name="Qi W."/>
            <person name="Song R."/>
        </authorList>
    </citation>
    <scope>NUCLEOTIDE SEQUENCE [LARGE SCALE GENOMIC DNA]</scope>
</reference>
<feature type="compositionally biased region" description="Basic and acidic residues" evidence="1">
    <location>
        <begin position="262"/>
        <end position="296"/>
    </location>
</feature>
<dbReference type="EMBL" id="CDMY01000447">
    <property type="protein sequence ID" value="CEM13787.1"/>
    <property type="molecule type" value="Genomic_DNA"/>
</dbReference>
<evidence type="ECO:0000313" key="3">
    <source>
        <dbReference type="Proteomes" id="UP000041254"/>
    </source>
</evidence>
<dbReference type="VEuPathDB" id="CryptoDB:Vbra_15591"/>
<feature type="compositionally biased region" description="Basic and acidic residues" evidence="1">
    <location>
        <begin position="304"/>
        <end position="361"/>
    </location>
</feature>
<dbReference type="InParanoid" id="A0A0G4FJ79"/>
<keyword evidence="3" id="KW-1185">Reference proteome</keyword>
<feature type="region of interest" description="Disordered" evidence="1">
    <location>
        <begin position="262"/>
        <end position="401"/>
    </location>
</feature>
<evidence type="ECO:0000256" key="1">
    <source>
        <dbReference type="SAM" id="MobiDB-lite"/>
    </source>
</evidence>